<keyword evidence="2" id="KW-1185">Reference proteome</keyword>
<name>A0A4Y2P1S2_ARAVE</name>
<protein>
    <submittedName>
        <fullName evidence="1">Uncharacterized protein</fullName>
    </submittedName>
</protein>
<gene>
    <name evidence="1" type="ORF">AVEN_158070_1</name>
</gene>
<evidence type="ECO:0000313" key="2">
    <source>
        <dbReference type="Proteomes" id="UP000499080"/>
    </source>
</evidence>
<comment type="caution">
    <text evidence="1">The sequence shown here is derived from an EMBL/GenBank/DDBJ whole genome shotgun (WGS) entry which is preliminary data.</text>
</comment>
<dbReference type="Proteomes" id="UP000499080">
    <property type="component" value="Unassembled WGS sequence"/>
</dbReference>
<evidence type="ECO:0000313" key="1">
    <source>
        <dbReference type="EMBL" id="GBN43986.1"/>
    </source>
</evidence>
<dbReference type="EMBL" id="BGPR01130179">
    <property type="protein sequence ID" value="GBN43986.1"/>
    <property type="molecule type" value="Genomic_DNA"/>
</dbReference>
<accession>A0A4Y2P1S2</accession>
<proteinExistence type="predicted"/>
<sequence>MAQDIHIPSHICHCNPYHTVYFLDMLSLWKVFHIIDGAPAAPGDVSGDSVYIRWLPSALGSFLLTCSHLFTPALSSRTSPQPSADPVIGISGIAMCAEGTRECWF</sequence>
<reference evidence="1 2" key="1">
    <citation type="journal article" date="2019" name="Sci. Rep.">
        <title>Orb-weaving spider Araneus ventricosus genome elucidates the spidroin gene catalogue.</title>
        <authorList>
            <person name="Kono N."/>
            <person name="Nakamura H."/>
            <person name="Ohtoshi R."/>
            <person name="Moran D.A.P."/>
            <person name="Shinohara A."/>
            <person name="Yoshida Y."/>
            <person name="Fujiwara M."/>
            <person name="Mori M."/>
            <person name="Tomita M."/>
            <person name="Arakawa K."/>
        </authorList>
    </citation>
    <scope>NUCLEOTIDE SEQUENCE [LARGE SCALE GENOMIC DNA]</scope>
</reference>
<dbReference type="AlphaFoldDB" id="A0A4Y2P1S2"/>
<organism evidence="1 2">
    <name type="scientific">Araneus ventricosus</name>
    <name type="common">Orbweaver spider</name>
    <name type="synonym">Epeira ventricosa</name>
    <dbReference type="NCBI Taxonomy" id="182803"/>
    <lineage>
        <taxon>Eukaryota</taxon>
        <taxon>Metazoa</taxon>
        <taxon>Ecdysozoa</taxon>
        <taxon>Arthropoda</taxon>
        <taxon>Chelicerata</taxon>
        <taxon>Arachnida</taxon>
        <taxon>Araneae</taxon>
        <taxon>Araneomorphae</taxon>
        <taxon>Entelegynae</taxon>
        <taxon>Araneoidea</taxon>
        <taxon>Araneidae</taxon>
        <taxon>Araneus</taxon>
    </lineage>
</organism>